<dbReference type="Proteomes" id="UP001221898">
    <property type="component" value="Unassembled WGS sequence"/>
</dbReference>
<evidence type="ECO:0000313" key="3">
    <source>
        <dbReference type="Proteomes" id="UP001221898"/>
    </source>
</evidence>
<reference evidence="2" key="1">
    <citation type="journal article" date="2023" name="Science">
        <title>Genome structures resolve the early diversification of teleost fishes.</title>
        <authorList>
            <person name="Parey E."/>
            <person name="Louis A."/>
            <person name="Montfort J."/>
            <person name="Bouchez O."/>
            <person name="Roques C."/>
            <person name="Iampietro C."/>
            <person name="Lluch J."/>
            <person name="Castinel A."/>
            <person name="Donnadieu C."/>
            <person name="Desvignes T."/>
            <person name="Floi Bucao C."/>
            <person name="Jouanno E."/>
            <person name="Wen M."/>
            <person name="Mejri S."/>
            <person name="Dirks R."/>
            <person name="Jansen H."/>
            <person name="Henkel C."/>
            <person name="Chen W.J."/>
            <person name="Zahm M."/>
            <person name="Cabau C."/>
            <person name="Klopp C."/>
            <person name="Thompson A.W."/>
            <person name="Robinson-Rechavi M."/>
            <person name="Braasch I."/>
            <person name="Lecointre G."/>
            <person name="Bobe J."/>
            <person name="Postlethwait J.H."/>
            <person name="Berthelot C."/>
            <person name="Roest Crollius H."/>
            <person name="Guiguen Y."/>
        </authorList>
    </citation>
    <scope>NUCLEOTIDE SEQUENCE</scope>
    <source>
        <strain evidence="2">NC1722</strain>
    </source>
</reference>
<organism evidence="2 3">
    <name type="scientific">Aldrovandia affinis</name>
    <dbReference type="NCBI Taxonomy" id="143900"/>
    <lineage>
        <taxon>Eukaryota</taxon>
        <taxon>Metazoa</taxon>
        <taxon>Chordata</taxon>
        <taxon>Craniata</taxon>
        <taxon>Vertebrata</taxon>
        <taxon>Euteleostomi</taxon>
        <taxon>Actinopterygii</taxon>
        <taxon>Neopterygii</taxon>
        <taxon>Teleostei</taxon>
        <taxon>Notacanthiformes</taxon>
        <taxon>Halosauridae</taxon>
        <taxon>Aldrovandia</taxon>
    </lineage>
</organism>
<feature type="region of interest" description="Disordered" evidence="1">
    <location>
        <begin position="71"/>
        <end position="196"/>
    </location>
</feature>
<feature type="compositionally biased region" description="Polar residues" evidence="1">
    <location>
        <begin position="97"/>
        <end position="108"/>
    </location>
</feature>
<evidence type="ECO:0000256" key="1">
    <source>
        <dbReference type="SAM" id="MobiDB-lite"/>
    </source>
</evidence>
<gene>
    <name evidence="2" type="ORF">AAFF_G00175340</name>
</gene>
<protein>
    <submittedName>
        <fullName evidence="2">Uncharacterized protein</fullName>
    </submittedName>
</protein>
<accession>A0AAD7RL77</accession>
<feature type="compositionally biased region" description="Basic and acidic residues" evidence="1">
    <location>
        <begin position="81"/>
        <end position="96"/>
    </location>
</feature>
<keyword evidence="3" id="KW-1185">Reference proteome</keyword>
<feature type="compositionally biased region" description="Basic and acidic residues" evidence="1">
    <location>
        <begin position="111"/>
        <end position="134"/>
    </location>
</feature>
<feature type="compositionally biased region" description="Basic and acidic residues" evidence="1">
    <location>
        <begin position="143"/>
        <end position="159"/>
    </location>
</feature>
<proteinExistence type="predicted"/>
<comment type="caution">
    <text evidence="2">The sequence shown here is derived from an EMBL/GenBank/DDBJ whole genome shotgun (WGS) entry which is preliminary data.</text>
</comment>
<dbReference type="EMBL" id="JAINUG010000232">
    <property type="protein sequence ID" value="KAJ8386214.1"/>
    <property type="molecule type" value="Genomic_DNA"/>
</dbReference>
<dbReference type="AlphaFoldDB" id="A0AAD7RL77"/>
<sequence>MRADSLPPCASTEPRGAWLRTHRCCCRFLCPAGRHIFTIHVAKCLPGSNRTTGAGCSHGEMKKRTLCCTHRGSGQPETSLEELHSHRDDSTQERVDTCQNTPDPQTGQHRVAREQIKKRPEDVRDAARPSDARRPVTFPPDAGVRDRCESFRSDRENRMDLTGCGTPPPPPGNHPTADCLRAQYATQSKLRGEQPP</sequence>
<name>A0AAD7RL77_9TELE</name>
<evidence type="ECO:0000313" key="2">
    <source>
        <dbReference type="EMBL" id="KAJ8386214.1"/>
    </source>
</evidence>